<accession>A0A2V2LH15</accession>
<dbReference type="GO" id="GO:0009252">
    <property type="term" value="P:peptidoglycan biosynthetic process"/>
    <property type="evidence" value="ECO:0007669"/>
    <property type="project" value="UniProtKB-UniRule"/>
</dbReference>
<evidence type="ECO:0000313" key="14">
    <source>
        <dbReference type="Proteomes" id="UP000245680"/>
    </source>
</evidence>
<feature type="binding site" evidence="10">
    <location>
        <begin position="12"/>
        <end position="14"/>
    </location>
    <ligand>
        <name>UDP-N-acetyl-alpha-D-glucosamine</name>
        <dbReference type="ChEBI" id="CHEBI:57705"/>
    </ligand>
</feature>
<evidence type="ECO:0000256" key="5">
    <source>
        <dbReference type="ARBA" id="ARBA00022960"/>
    </source>
</evidence>
<comment type="similarity">
    <text evidence="10">Belongs to the glycosyltransferase 28 family. MurG subfamily.</text>
</comment>
<dbReference type="PANTHER" id="PTHR21015:SF22">
    <property type="entry name" value="GLYCOSYLTRANSFERASE"/>
    <property type="match status" value="1"/>
</dbReference>
<dbReference type="Pfam" id="PF03033">
    <property type="entry name" value="Glyco_transf_28"/>
    <property type="match status" value="1"/>
</dbReference>
<evidence type="ECO:0000313" key="13">
    <source>
        <dbReference type="EMBL" id="PWR01669.1"/>
    </source>
</evidence>
<keyword evidence="14" id="KW-1185">Reference proteome</keyword>
<feature type="domain" description="Glycosyl transferase family 28 C-terminal" evidence="12">
    <location>
        <begin position="185"/>
        <end position="350"/>
    </location>
</feature>
<evidence type="ECO:0000256" key="7">
    <source>
        <dbReference type="ARBA" id="ARBA00023136"/>
    </source>
</evidence>
<comment type="subcellular location">
    <subcellularLocation>
        <location evidence="10">Cell membrane</location>
        <topology evidence="10">Peripheral membrane protein</topology>
        <orientation evidence="10">Cytoplasmic side</orientation>
    </subcellularLocation>
</comment>
<comment type="pathway">
    <text evidence="10">Cell wall biogenesis; peptidoglycan biosynthesis.</text>
</comment>
<dbReference type="InterPro" id="IPR007235">
    <property type="entry name" value="Glyco_trans_28_C"/>
</dbReference>
<evidence type="ECO:0000259" key="11">
    <source>
        <dbReference type="Pfam" id="PF03033"/>
    </source>
</evidence>
<feature type="binding site" evidence="10">
    <location>
        <position position="292"/>
    </location>
    <ligand>
        <name>UDP-N-acetyl-alpha-D-glucosamine</name>
        <dbReference type="ChEBI" id="CHEBI:57705"/>
    </ligand>
</feature>
<dbReference type="UniPathway" id="UPA00219"/>
<dbReference type="SUPFAM" id="SSF53756">
    <property type="entry name" value="UDP-Glycosyltransferase/glycogen phosphorylase"/>
    <property type="match status" value="1"/>
</dbReference>
<keyword evidence="4 10" id="KW-0808">Transferase</keyword>
<feature type="binding site" evidence="10">
    <location>
        <position position="124"/>
    </location>
    <ligand>
        <name>UDP-N-acetyl-alpha-D-glucosamine</name>
        <dbReference type="ChEBI" id="CHEBI:57705"/>
    </ligand>
</feature>
<dbReference type="InterPro" id="IPR006009">
    <property type="entry name" value="GlcNAc_MurG"/>
</dbReference>
<feature type="binding site" evidence="10">
    <location>
        <position position="191"/>
    </location>
    <ligand>
        <name>UDP-N-acetyl-alpha-D-glucosamine</name>
        <dbReference type="ChEBI" id="CHEBI:57705"/>
    </ligand>
</feature>
<dbReference type="InterPro" id="IPR004276">
    <property type="entry name" value="GlycoTrans_28_N"/>
</dbReference>
<comment type="function">
    <text evidence="10">Cell wall formation. Catalyzes the transfer of a GlcNAc subunit on undecaprenyl-pyrophosphoryl-MurNAc-pentapeptide (lipid intermediate I) to form undecaprenyl-pyrophosphoryl-MurNAc-(pentapeptide)GlcNAc (lipid intermediate II).</text>
</comment>
<comment type="catalytic activity">
    <reaction evidence="10">
        <text>di-trans,octa-cis-undecaprenyl diphospho-N-acetyl-alpha-D-muramoyl-L-alanyl-D-glutamyl-meso-2,6-diaminopimeloyl-D-alanyl-D-alanine + UDP-N-acetyl-alpha-D-glucosamine = di-trans,octa-cis-undecaprenyl diphospho-[N-acetyl-alpha-D-glucosaminyl-(1-&gt;4)]-N-acetyl-alpha-D-muramoyl-L-alanyl-D-glutamyl-meso-2,6-diaminopimeloyl-D-alanyl-D-alanine + UDP + H(+)</text>
        <dbReference type="Rhea" id="RHEA:31227"/>
        <dbReference type="ChEBI" id="CHEBI:15378"/>
        <dbReference type="ChEBI" id="CHEBI:57705"/>
        <dbReference type="ChEBI" id="CHEBI:58223"/>
        <dbReference type="ChEBI" id="CHEBI:61387"/>
        <dbReference type="ChEBI" id="CHEBI:61388"/>
        <dbReference type="EC" id="2.4.1.227"/>
    </reaction>
</comment>
<dbReference type="Proteomes" id="UP000245680">
    <property type="component" value="Unassembled WGS sequence"/>
</dbReference>
<evidence type="ECO:0000256" key="9">
    <source>
        <dbReference type="ARBA" id="ARBA00023316"/>
    </source>
</evidence>
<keyword evidence="1 10" id="KW-1003">Cell membrane</keyword>
<keyword evidence="8 10" id="KW-0131">Cell cycle</keyword>
<dbReference type="GO" id="GO:0005975">
    <property type="term" value="P:carbohydrate metabolic process"/>
    <property type="evidence" value="ECO:0007669"/>
    <property type="project" value="InterPro"/>
</dbReference>
<comment type="caution">
    <text evidence="10">Lacks conserved residue(s) required for the propagation of feature annotation.</text>
</comment>
<dbReference type="OrthoDB" id="9808936at2"/>
<dbReference type="Pfam" id="PF04101">
    <property type="entry name" value="Glyco_tran_28_C"/>
    <property type="match status" value="1"/>
</dbReference>
<proteinExistence type="inferred from homology"/>
<dbReference type="GO" id="GO:0051991">
    <property type="term" value="F:UDP-N-acetyl-D-glucosamine:N-acetylmuramoyl-L-alanyl-D-glutamyl-meso-2,6-diaminopimelyl-D-alanyl-D-alanine-diphosphoundecaprenol 4-beta-N-acetylglucosaminlytransferase activity"/>
    <property type="evidence" value="ECO:0007669"/>
    <property type="project" value="RHEA"/>
</dbReference>
<dbReference type="PANTHER" id="PTHR21015">
    <property type="entry name" value="UDP-N-ACETYLGLUCOSAMINE--N-ACETYLMURAMYL-(PENTAPEPTIDE) PYROPHOSPHORYL-UNDECAPRENOL N-ACETYLGLUCOSAMINE TRANSFERASE 1"/>
    <property type="match status" value="1"/>
</dbReference>
<keyword evidence="3 10" id="KW-0328">Glycosyltransferase</keyword>
<keyword evidence="9 10" id="KW-0961">Cell wall biogenesis/degradation</keyword>
<keyword evidence="2 10" id="KW-0132">Cell division</keyword>
<dbReference type="GO" id="GO:0051301">
    <property type="term" value="P:cell division"/>
    <property type="evidence" value="ECO:0007669"/>
    <property type="project" value="UniProtKB-KW"/>
</dbReference>
<evidence type="ECO:0000256" key="6">
    <source>
        <dbReference type="ARBA" id="ARBA00022984"/>
    </source>
</evidence>
<evidence type="ECO:0000256" key="4">
    <source>
        <dbReference type="ARBA" id="ARBA00022679"/>
    </source>
</evidence>
<organism evidence="13 14">
    <name type="scientific">Meridianimarinicoccus roseus</name>
    <dbReference type="NCBI Taxonomy" id="2072018"/>
    <lineage>
        <taxon>Bacteria</taxon>
        <taxon>Pseudomonadati</taxon>
        <taxon>Pseudomonadota</taxon>
        <taxon>Alphaproteobacteria</taxon>
        <taxon>Rhodobacterales</taxon>
        <taxon>Paracoccaceae</taxon>
        <taxon>Meridianimarinicoccus</taxon>
    </lineage>
</organism>
<evidence type="ECO:0000256" key="3">
    <source>
        <dbReference type="ARBA" id="ARBA00022676"/>
    </source>
</evidence>
<keyword evidence="6 10" id="KW-0573">Peptidoglycan synthesis</keyword>
<reference evidence="13 14" key="1">
    <citation type="submission" date="2018-05" db="EMBL/GenBank/DDBJ databases">
        <title>Rhodobacteraceae gen. nov., sp. nov. isolated from sea water.</title>
        <authorList>
            <person name="Ren Y."/>
        </authorList>
    </citation>
    <scope>NUCLEOTIDE SEQUENCE [LARGE SCALE GENOMIC DNA]</scope>
    <source>
        <strain evidence="13 14">TG-679</strain>
    </source>
</reference>
<evidence type="ECO:0000256" key="10">
    <source>
        <dbReference type="HAMAP-Rule" id="MF_00033"/>
    </source>
</evidence>
<feature type="domain" description="Glycosyltransferase family 28 N-terminal" evidence="11">
    <location>
        <begin position="6"/>
        <end position="142"/>
    </location>
</feature>
<dbReference type="GO" id="GO:0050511">
    <property type="term" value="F:undecaprenyldiphospho-muramoylpentapeptide beta-N-acetylglucosaminyltransferase activity"/>
    <property type="evidence" value="ECO:0007669"/>
    <property type="project" value="UniProtKB-UniRule"/>
</dbReference>
<feature type="binding site" evidence="10">
    <location>
        <position position="164"/>
    </location>
    <ligand>
        <name>UDP-N-acetyl-alpha-D-glucosamine</name>
        <dbReference type="ChEBI" id="CHEBI:57705"/>
    </ligand>
</feature>
<gene>
    <name evidence="10" type="primary">murG</name>
    <name evidence="13" type="ORF">DKT77_16220</name>
</gene>
<dbReference type="HAMAP" id="MF_00033">
    <property type="entry name" value="MurG"/>
    <property type="match status" value="1"/>
</dbReference>
<evidence type="ECO:0000259" key="12">
    <source>
        <dbReference type="Pfam" id="PF04101"/>
    </source>
</evidence>
<comment type="caution">
    <text evidence="13">The sequence shown here is derived from an EMBL/GenBank/DDBJ whole genome shotgun (WGS) entry which is preliminary data.</text>
</comment>
<name>A0A2V2LH15_9RHOB</name>
<dbReference type="AlphaFoldDB" id="A0A2V2LH15"/>
<protein>
    <recommendedName>
        <fullName evidence="10">UDP-N-acetylglucosamine--N-acetylmuramyl-(pentapeptide) pyrophosphoryl-undecaprenol N-acetylglucosamine transferase</fullName>
        <ecNumber evidence="10">2.4.1.227</ecNumber>
    </recommendedName>
    <alternativeName>
        <fullName evidence="10">Undecaprenyl-PP-MurNAc-pentapeptide-UDPGlcNAc GlcNAc transferase</fullName>
    </alternativeName>
</protein>
<evidence type="ECO:0000256" key="2">
    <source>
        <dbReference type="ARBA" id="ARBA00022618"/>
    </source>
</evidence>
<dbReference type="GO" id="GO:0071555">
    <property type="term" value="P:cell wall organization"/>
    <property type="evidence" value="ECO:0007669"/>
    <property type="project" value="UniProtKB-KW"/>
</dbReference>
<evidence type="ECO:0000256" key="1">
    <source>
        <dbReference type="ARBA" id="ARBA00022475"/>
    </source>
</evidence>
<dbReference type="EC" id="2.4.1.227" evidence="10"/>
<dbReference type="GO" id="GO:0005886">
    <property type="term" value="C:plasma membrane"/>
    <property type="evidence" value="ECO:0007669"/>
    <property type="project" value="UniProtKB-SubCell"/>
</dbReference>
<keyword evidence="5 10" id="KW-0133">Cell shape</keyword>
<sequence>MARLLVIAAGGTGGHMFPAQALAEEMLARGWRVKLSTDERGARYAGGFPEAVTIDKVRSATFARGGALAKAAVPLRIAGGVLSAAAAMRRDRPAIVVGFGGYPSIPALAAATLLRLPRMIHEQNGVLGRVNTAFARRVQMVACGTWPTDLPGGTAHEFTGNPVRGAVLAKAGAPYIPPGDYPMSLLVIGGSQGARILSDTVPEAIAALPDDLRGRLRVSHQARGEDEARVKDFYAGHAITAEVRPFFTDLPTRMAEAQLVISRSGASSVADISVIGRPSILIPYAAATGDHQAANARGLAQADAAIVIPERRLVSADLAGHIAAVLQHPGAAIKMAHGALDQGRPDATQRLAALVERLSSTQETGQART</sequence>
<dbReference type="EMBL" id="QGKU01000048">
    <property type="protein sequence ID" value="PWR01669.1"/>
    <property type="molecule type" value="Genomic_DNA"/>
</dbReference>
<evidence type="ECO:0000256" key="8">
    <source>
        <dbReference type="ARBA" id="ARBA00023306"/>
    </source>
</evidence>
<dbReference type="Gene3D" id="3.40.50.2000">
    <property type="entry name" value="Glycogen Phosphorylase B"/>
    <property type="match status" value="2"/>
</dbReference>
<dbReference type="RefSeq" id="WP_109812710.1">
    <property type="nucleotide sequence ID" value="NZ_QGKU01000048.1"/>
</dbReference>
<dbReference type="CDD" id="cd03785">
    <property type="entry name" value="GT28_MurG"/>
    <property type="match status" value="1"/>
</dbReference>
<dbReference type="GO" id="GO:0008360">
    <property type="term" value="P:regulation of cell shape"/>
    <property type="evidence" value="ECO:0007669"/>
    <property type="project" value="UniProtKB-KW"/>
</dbReference>
<keyword evidence="7 10" id="KW-0472">Membrane</keyword>